<dbReference type="Proteomes" id="UP000027135">
    <property type="component" value="Unassembled WGS sequence"/>
</dbReference>
<name>A0A067QTS1_ZOONE</name>
<organism evidence="1 2">
    <name type="scientific">Zootermopsis nevadensis</name>
    <name type="common">Dampwood termite</name>
    <dbReference type="NCBI Taxonomy" id="136037"/>
    <lineage>
        <taxon>Eukaryota</taxon>
        <taxon>Metazoa</taxon>
        <taxon>Ecdysozoa</taxon>
        <taxon>Arthropoda</taxon>
        <taxon>Hexapoda</taxon>
        <taxon>Insecta</taxon>
        <taxon>Pterygota</taxon>
        <taxon>Neoptera</taxon>
        <taxon>Polyneoptera</taxon>
        <taxon>Dictyoptera</taxon>
        <taxon>Blattodea</taxon>
        <taxon>Blattoidea</taxon>
        <taxon>Termitoidae</taxon>
        <taxon>Termopsidae</taxon>
        <taxon>Zootermopsis</taxon>
    </lineage>
</organism>
<proteinExistence type="predicted"/>
<sequence length="71" mass="8066">MKAAGPSHSCAQFLRQLYITEKSFFPGCNSMVSSSSLSSAMQPTRHDIFSFFHHFLVAEIFAPFCPSREYR</sequence>
<accession>A0A067QTS1</accession>
<reference evidence="1 2" key="1">
    <citation type="journal article" date="2014" name="Nat. Commun.">
        <title>Molecular traces of alternative social organization in a termite genome.</title>
        <authorList>
            <person name="Terrapon N."/>
            <person name="Li C."/>
            <person name="Robertson H.M."/>
            <person name="Ji L."/>
            <person name="Meng X."/>
            <person name="Booth W."/>
            <person name="Chen Z."/>
            <person name="Childers C.P."/>
            <person name="Glastad K.M."/>
            <person name="Gokhale K."/>
            <person name="Gowin J."/>
            <person name="Gronenberg W."/>
            <person name="Hermansen R.A."/>
            <person name="Hu H."/>
            <person name="Hunt B.G."/>
            <person name="Huylmans A.K."/>
            <person name="Khalil S.M."/>
            <person name="Mitchell R.D."/>
            <person name="Munoz-Torres M.C."/>
            <person name="Mustard J.A."/>
            <person name="Pan H."/>
            <person name="Reese J.T."/>
            <person name="Scharf M.E."/>
            <person name="Sun F."/>
            <person name="Vogel H."/>
            <person name="Xiao J."/>
            <person name="Yang W."/>
            <person name="Yang Z."/>
            <person name="Yang Z."/>
            <person name="Zhou J."/>
            <person name="Zhu J."/>
            <person name="Brent C.S."/>
            <person name="Elsik C.G."/>
            <person name="Goodisman M.A."/>
            <person name="Liberles D.A."/>
            <person name="Roe R.M."/>
            <person name="Vargo E.L."/>
            <person name="Vilcinskas A."/>
            <person name="Wang J."/>
            <person name="Bornberg-Bauer E."/>
            <person name="Korb J."/>
            <person name="Zhang G."/>
            <person name="Liebig J."/>
        </authorList>
    </citation>
    <scope>NUCLEOTIDE SEQUENCE [LARGE SCALE GENOMIC DNA]</scope>
    <source>
        <tissue evidence="1">Whole organism</tissue>
    </source>
</reference>
<evidence type="ECO:0000313" key="1">
    <source>
        <dbReference type="EMBL" id="KDR13436.1"/>
    </source>
</evidence>
<dbReference type="AlphaFoldDB" id="A0A067QTS1"/>
<gene>
    <name evidence="1" type="ORF">L798_12545</name>
</gene>
<dbReference type="EMBL" id="KK852945">
    <property type="protein sequence ID" value="KDR13436.1"/>
    <property type="molecule type" value="Genomic_DNA"/>
</dbReference>
<evidence type="ECO:0000313" key="2">
    <source>
        <dbReference type="Proteomes" id="UP000027135"/>
    </source>
</evidence>
<protein>
    <submittedName>
        <fullName evidence="1">Uncharacterized protein</fullName>
    </submittedName>
</protein>
<dbReference type="InParanoid" id="A0A067QTS1"/>
<keyword evidence="2" id="KW-1185">Reference proteome</keyword>